<feature type="compositionally biased region" description="Low complexity" evidence="1">
    <location>
        <begin position="1"/>
        <end position="17"/>
    </location>
</feature>
<reference evidence="2" key="1">
    <citation type="submission" date="2018-02" db="EMBL/GenBank/DDBJ databases">
        <title>Rhizophora mucronata_Transcriptome.</title>
        <authorList>
            <person name="Meera S.P."/>
            <person name="Sreeshan A."/>
            <person name="Augustine A."/>
        </authorList>
    </citation>
    <scope>NUCLEOTIDE SEQUENCE</scope>
    <source>
        <tissue evidence="2">Leaf</tissue>
    </source>
</reference>
<evidence type="ECO:0000313" key="2">
    <source>
        <dbReference type="EMBL" id="MBW85898.1"/>
    </source>
</evidence>
<evidence type="ECO:0000256" key="1">
    <source>
        <dbReference type="SAM" id="MobiDB-lite"/>
    </source>
</evidence>
<name>A0A2P2IXF6_RHIMU</name>
<dbReference type="EMBL" id="GGEC01005415">
    <property type="protein sequence ID" value="MBW85898.1"/>
    <property type="molecule type" value="Transcribed_RNA"/>
</dbReference>
<proteinExistence type="predicted"/>
<feature type="region of interest" description="Disordered" evidence="1">
    <location>
        <begin position="1"/>
        <end position="20"/>
    </location>
</feature>
<dbReference type="AlphaFoldDB" id="A0A2P2IXF6"/>
<accession>A0A2P2IXF6</accession>
<organism evidence="2">
    <name type="scientific">Rhizophora mucronata</name>
    <name type="common">Asiatic mangrove</name>
    <dbReference type="NCBI Taxonomy" id="61149"/>
    <lineage>
        <taxon>Eukaryota</taxon>
        <taxon>Viridiplantae</taxon>
        <taxon>Streptophyta</taxon>
        <taxon>Embryophyta</taxon>
        <taxon>Tracheophyta</taxon>
        <taxon>Spermatophyta</taxon>
        <taxon>Magnoliopsida</taxon>
        <taxon>eudicotyledons</taxon>
        <taxon>Gunneridae</taxon>
        <taxon>Pentapetalae</taxon>
        <taxon>rosids</taxon>
        <taxon>fabids</taxon>
        <taxon>Malpighiales</taxon>
        <taxon>Rhizophoraceae</taxon>
        <taxon>Rhizophora</taxon>
    </lineage>
</organism>
<sequence>MLRIVSSSSSGKATFSSKRGESHLWIWPLGVECALVGSETSDLS</sequence>
<protein>
    <submittedName>
        <fullName evidence="2">Uncharacterized protein</fullName>
    </submittedName>
</protein>